<dbReference type="Proteomes" id="UP000224080">
    <property type="component" value="Unassembled WGS sequence"/>
</dbReference>
<evidence type="ECO:0000313" key="8">
    <source>
        <dbReference type="Proteomes" id="UP000224080"/>
    </source>
</evidence>
<dbReference type="AlphaFoldDB" id="A0A2B7WJF5"/>
<dbReference type="GO" id="GO:0000492">
    <property type="term" value="P:box C/D snoRNP assembly"/>
    <property type="evidence" value="ECO:0007669"/>
    <property type="project" value="TreeGrafter"/>
</dbReference>
<keyword evidence="1" id="KW-0479">Metal-binding</keyword>
<dbReference type="InterPro" id="IPR007529">
    <property type="entry name" value="Znf_HIT"/>
</dbReference>
<feature type="domain" description="HIT-type" evidence="6">
    <location>
        <begin position="4"/>
        <end position="36"/>
    </location>
</feature>
<dbReference type="GO" id="GO:0008270">
    <property type="term" value="F:zinc ion binding"/>
    <property type="evidence" value="ECO:0007669"/>
    <property type="project" value="UniProtKB-UniRule"/>
</dbReference>
<keyword evidence="2 4" id="KW-0863">Zinc-finger</keyword>
<dbReference type="PANTHER" id="PTHR13483">
    <property type="entry name" value="BOX C_D SNORNA PROTEIN 1-RELATED"/>
    <property type="match status" value="1"/>
</dbReference>
<comment type="caution">
    <text evidence="7">The sequence shown here is derived from an EMBL/GenBank/DDBJ whole genome shotgun (WGS) entry which is preliminary data.</text>
</comment>
<dbReference type="InterPro" id="IPR051639">
    <property type="entry name" value="BCD1"/>
</dbReference>
<organism evidence="7 8">
    <name type="scientific">Blastomyces parvus</name>
    <dbReference type="NCBI Taxonomy" id="2060905"/>
    <lineage>
        <taxon>Eukaryota</taxon>
        <taxon>Fungi</taxon>
        <taxon>Dikarya</taxon>
        <taxon>Ascomycota</taxon>
        <taxon>Pezizomycotina</taxon>
        <taxon>Eurotiomycetes</taxon>
        <taxon>Eurotiomycetidae</taxon>
        <taxon>Onygenales</taxon>
        <taxon>Ajellomycetaceae</taxon>
        <taxon>Blastomyces</taxon>
    </lineage>
</organism>
<dbReference type="Gene3D" id="3.30.60.190">
    <property type="match status" value="1"/>
</dbReference>
<feature type="region of interest" description="Disordered" evidence="5">
    <location>
        <begin position="35"/>
        <end position="91"/>
    </location>
</feature>
<dbReference type="Pfam" id="PF04438">
    <property type="entry name" value="zf-HIT"/>
    <property type="match status" value="1"/>
</dbReference>
<dbReference type="GO" id="GO:0000463">
    <property type="term" value="P:maturation of LSU-rRNA from tricistronic rRNA transcript (SSU-rRNA, 5.8S rRNA, LSU-rRNA)"/>
    <property type="evidence" value="ECO:0007669"/>
    <property type="project" value="TreeGrafter"/>
</dbReference>
<evidence type="ECO:0000313" key="7">
    <source>
        <dbReference type="EMBL" id="PGG96764.1"/>
    </source>
</evidence>
<evidence type="ECO:0000256" key="5">
    <source>
        <dbReference type="SAM" id="MobiDB-lite"/>
    </source>
</evidence>
<feature type="region of interest" description="Disordered" evidence="5">
    <location>
        <begin position="146"/>
        <end position="171"/>
    </location>
</feature>
<feature type="compositionally biased region" description="Basic and acidic residues" evidence="5">
    <location>
        <begin position="39"/>
        <end position="49"/>
    </location>
</feature>
<dbReference type="EMBL" id="PDNC01000164">
    <property type="protein sequence ID" value="PGG96764.1"/>
    <property type="molecule type" value="Genomic_DNA"/>
</dbReference>
<dbReference type="PROSITE" id="PS51083">
    <property type="entry name" value="ZF_HIT"/>
    <property type="match status" value="1"/>
</dbReference>
<dbReference type="GO" id="GO:0070761">
    <property type="term" value="C:pre-snoRNP complex"/>
    <property type="evidence" value="ECO:0007669"/>
    <property type="project" value="TreeGrafter"/>
</dbReference>
<evidence type="ECO:0000256" key="4">
    <source>
        <dbReference type="PROSITE-ProRule" id="PRU00453"/>
    </source>
</evidence>
<name>A0A2B7WJF5_9EURO</name>
<proteinExistence type="predicted"/>
<dbReference type="CDD" id="cd23023">
    <property type="entry name" value="zf-HIT_BCD1"/>
    <property type="match status" value="1"/>
</dbReference>
<keyword evidence="8" id="KW-1185">Reference proteome</keyword>
<protein>
    <recommendedName>
        <fullName evidence="6">HIT-type domain-containing protein</fullName>
    </recommendedName>
</protein>
<feature type="compositionally biased region" description="Polar residues" evidence="5">
    <location>
        <begin position="80"/>
        <end position="90"/>
    </location>
</feature>
<evidence type="ECO:0000256" key="3">
    <source>
        <dbReference type="ARBA" id="ARBA00022833"/>
    </source>
</evidence>
<dbReference type="OrthoDB" id="18412at2759"/>
<keyword evidence="3" id="KW-0862">Zinc</keyword>
<feature type="compositionally biased region" description="Polar residues" evidence="5">
    <location>
        <begin position="50"/>
        <end position="64"/>
    </location>
</feature>
<dbReference type="GO" id="GO:0048254">
    <property type="term" value="P:snoRNA localization"/>
    <property type="evidence" value="ECO:0007669"/>
    <property type="project" value="TreeGrafter"/>
</dbReference>
<evidence type="ECO:0000256" key="1">
    <source>
        <dbReference type="ARBA" id="ARBA00022723"/>
    </source>
</evidence>
<evidence type="ECO:0000256" key="2">
    <source>
        <dbReference type="ARBA" id="ARBA00022771"/>
    </source>
</evidence>
<reference evidence="7 8" key="1">
    <citation type="submission" date="2017-10" db="EMBL/GenBank/DDBJ databases">
        <title>Comparative genomics in systemic dimorphic fungi from Ajellomycetaceae.</title>
        <authorList>
            <person name="Munoz J.F."/>
            <person name="Mcewen J.G."/>
            <person name="Clay O.K."/>
            <person name="Cuomo C.A."/>
        </authorList>
    </citation>
    <scope>NUCLEOTIDE SEQUENCE [LARGE SCALE GENOMIC DNA]</scope>
    <source>
        <strain evidence="7 8">UAMH130</strain>
    </source>
</reference>
<sequence length="224" mass="24826">MGLCEVCSNEPSKYRCPMCNVQSCSLACTKVHKTSCSPKHPEQNHEPEKQMTSLDNIQNGTSGTAPGDAYDGTADPNLQIPHNSETNTLDTDIRKTPLDFKDLESSHALKDLFARYPALRSQLRDIYKLTLEEEWVETKHNNYGRGRGRGRGGFSGRGGRSRGPWNEEKGFNRGLGKVRRLRETLESNNGAGNSSDIEGFARFAALILGDNDAPRDIMQLQPEG</sequence>
<evidence type="ECO:0000259" key="6">
    <source>
        <dbReference type="PROSITE" id="PS51083"/>
    </source>
</evidence>
<dbReference type="GO" id="GO:0005634">
    <property type="term" value="C:nucleus"/>
    <property type="evidence" value="ECO:0007669"/>
    <property type="project" value="TreeGrafter"/>
</dbReference>
<accession>A0A2B7WJF5</accession>
<dbReference type="SUPFAM" id="SSF144232">
    <property type="entry name" value="HIT/MYND zinc finger-like"/>
    <property type="match status" value="1"/>
</dbReference>
<gene>
    <name evidence="7" type="ORF">GX51_07674</name>
</gene>